<dbReference type="SMART" id="SM00108">
    <property type="entry name" value="B_lectin"/>
    <property type="match status" value="1"/>
</dbReference>
<dbReference type="GO" id="GO:0051707">
    <property type="term" value="P:response to other organism"/>
    <property type="evidence" value="ECO:0007669"/>
    <property type="project" value="UniProtKB-ARBA"/>
</dbReference>
<feature type="domain" description="Bulb-type lectin" evidence="2">
    <location>
        <begin position="34"/>
        <end position="142"/>
    </location>
</feature>
<dbReference type="InterPro" id="IPR036426">
    <property type="entry name" value="Bulb-type_lectin_dom_sf"/>
</dbReference>
<keyword evidence="1" id="KW-0472">Membrane</keyword>
<reference evidence="3" key="1">
    <citation type="journal article" date="2023" name="Nat. Commun.">
        <title>Diploid and tetraploid genomes of Acorus and the evolution of monocots.</title>
        <authorList>
            <person name="Ma L."/>
            <person name="Liu K.W."/>
            <person name="Li Z."/>
            <person name="Hsiao Y.Y."/>
            <person name="Qi Y."/>
            <person name="Fu T."/>
            <person name="Tang G.D."/>
            <person name="Zhang D."/>
            <person name="Sun W.H."/>
            <person name="Liu D.K."/>
            <person name="Li Y."/>
            <person name="Chen G.Z."/>
            <person name="Liu X.D."/>
            <person name="Liao X.Y."/>
            <person name="Jiang Y.T."/>
            <person name="Yu X."/>
            <person name="Hao Y."/>
            <person name="Huang J."/>
            <person name="Zhao X.W."/>
            <person name="Ke S."/>
            <person name="Chen Y.Y."/>
            <person name="Wu W.L."/>
            <person name="Hsu J.L."/>
            <person name="Lin Y.F."/>
            <person name="Huang M.D."/>
            <person name="Li C.Y."/>
            <person name="Huang L."/>
            <person name="Wang Z.W."/>
            <person name="Zhao X."/>
            <person name="Zhong W.Y."/>
            <person name="Peng D.H."/>
            <person name="Ahmad S."/>
            <person name="Lan S."/>
            <person name="Zhang J.S."/>
            <person name="Tsai W.C."/>
            <person name="Van de Peer Y."/>
            <person name="Liu Z.J."/>
        </authorList>
    </citation>
    <scope>NUCLEOTIDE SEQUENCE</scope>
    <source>
        <strain evidence="3">CP</strain>
    </source>
</reference>
<dbReference type="CDD" id="cd00028">
    <property type="entry name" value="B_lectin"/>
    <property type="match status" value="1"/>
</dbReference>
<evidence type="ECO:0000256" key="1">
    <source>
        <dbReference type="SAM" id="Phobius"/>
    </source>
</evidence>
<gene>
    <name evidence="3" type="ORF">QJS10_CPA07g00487</name>
</gene>
<proteinExistence type="predicted"/>
<sequence length="174" mass="17785">MASPSLTNALSISLIFALAIMLSLVGKNCEAATSNMLFLGGSLNAGQALTNGNYKFIMQSDCNLVLNDGGRAVWASNTNGKGSSCVLRMQNDGNLVIYAAGGRAVWASNTNIGTGNYFLTLQNDRNVVIYTGSRPIWATGTQVSGVGVTIVPPKANHTSAAVVNGEGGGGGGGR</sequence>
<dbReference type="SUPFAM" id="SSF51110">
    <property type="entry name" value="alpha-D-mannose-specific plant lectins"/>
    <property type="match status" value="1"/>
</dbReference>
<dbReference type="PROSITE" id="PS50927">
    <property type="entry name" value="BULB_LECTIN"/>
    <property type="match status" value="1"/>
</dbReference>
<keyword evidence="4" id="KW-1185">Reference proteome</keyword>
<comment type="caution">
    <text evidence="3">The sequence shown here is derived from an EMBL/GenBank/DDBJ whole genome shotgun (WGS) entry which is preliminary data.</text>
</comment>
<evidence type="ECO:0000313" key="4">
    <source>
        <dbReference type="Proteomes" id="UP001180020"/>
    </source>
</evidence>
<dbReference type="EMBL" id="JAUJYO010000007">
    <property type="protein sequence ID" value="KAK1311790.1"/>
    <property type="molecule type" value="Genomic_DNA"/>
</dbReference>
<evidence type="ECO:0000259" key="2">
    <source>
        <dbReference type="PROSITE" id="PS50927"/>
    </source>
</evidence>
<reference evidence="3" key="2">
    <citation type="submission" date="2023-06" db="EMBL/GenBank/DDBJ databases">
        <authorList>
            <person name="Ma L."/>
            <person name="Liu K.-W."/>
            <person name="Li Z."/>
            <person name="Hsiao Y.-Y."/>
            <person name="Qi Y."/>
            <person name="Fu T."/>
            <person name="Tang G."/>
            <person name="Zhang D."/>
            <person name="Sun W.-H."/>
            <person name="Liu D.-K."/>
            <person name="Li Y."/>
            <person name="Chen G.-Z."/>
            <person name="Liu X.-D."/>
            <person name="Liao X.-Y."/>
            <person name="Jiang Y.-T."/>
            <person name="Yu X."/>
            <person name="Hao Y."/>
            <person name="Huang J."/>
            <person name="Zhao X.-W."/>
            <person name="Ke S."/>
            <person name="Chen Y.-Y."/>
            <person name="Wu W.-L."/>
            <person name="Hsu J.-L."/>
            <person name="Lin Y.-F."/>
            <person name="Huang M.-D."/>
            <person name="Li C.-Y."/>
            <person name="Huang L."/>
            <person name="Wang Z.-W."/>
            <person name="Zhao X."/>
            <person name="Zhong W.-Y."/>
            <person name="Peng D.-H."/>
            <person name="Ahmad S."/>
            <person name="Lan S."/>
            <person name="Zhang J.-S."/>
            <person name="Tsai W.-C."/>
            <person name="Van De Peer Y."/>
            <person name="Liu Z.-J."/>
        </authorList>
    </citation>
    <scope>NUCLEOTIDE SEQUENCE</scope>
    <source>
        <strain evidence="3">CP</strain>
        <tissue evidence="3">Leaves</tissue>
    </source>
</reference>
<name>A0AAV9EG32_ACOCL</name>
<evidence type="ECO:0000313" key="3">
    <source>
        <dbReference type="EMBL" id="KAK1311790.1"/>
    </source>
</evidence>
<dbReference type="AlphaFoldDB" id="A0AAV9EG32"/>
<feature type="transmembrane region" description="Helical" evidence="1">
    <location>
        <begin position="6"/>
        <end position="26"/>
    </location>
</feature>
<accession>A0AAV9EG32</accession>
<dbReference type="Proteomes" id="UP001180020">
    <property type="component" value="Unassembled WGS sequence"/>
</dbReference>
<protein>
    <recommendedName>
        <fullName evidence="2">Bulb-type lectin domain-containing protein</fullName>
    </recommendedName>
</protein>
<organism evidence="3 4">
    <name type="scientific">Acorus calamus</name>
    <name type="common">Sweet flag</name>
    <dbReference type="NCBI Taxonomy" id="4465"/>
    <lineage>
        <taxon>Eukaryota</taxon>
        <taxon>Viridiplantae</taxon>
        <taxon>Streptophyta</taxon>
        <taxon>Embryophyta</taxon>
        <taxon>Tracheophyta</taxon>
        <taxon>Spermatophyta</taxon>
        <taxon>Magnoliopsida</taxon>
        <taxon>Liliopsida</taxon>
        <taxon>Acoraceae</taxon>
        <taxon>Acorus</taxon>
    </lineage>
</organism>
<keyword evidence="1" id="KW-0812">Transmembrane</keyword>
<dbReference type="Gene3D" id="2.90.10.10">
    <property type="entry name" value="Bulb-type lectin domain"/>
    <property type="match status" value="3"/>
</dbReference>
<keyword evidence="1" id="KW-1133">Transmembrane helix</keyword>
<dbReference type="InterPro" id="IPR001480">
    <property type="entry name" value="Bulb-type_lectin_dom"/>
</dbReference>